<evidence type="ECO:0000313" key="3">
    <source>
        <dbReference type="Proteomes" id="UP000652760"/>
    </source>
</evidence>
<keyword evidence="3" id="KW-1185">Reference proteome</keyword>
<gene>
    <name evidence="2" type="ORF">JHL17_32790</name>
</gene>
<dbReference type="RefSeq" id="WP_200198853.1">
    <property type="nucleotide sequence ID" value="NZ_JAENHM010000084.1"/>
</dbReference>
<accession>A0ABS1FFH2</accession>
<organism evidence="2 3">
    <name type="scientific">Azospirillum endophyticum</name>
    <dbReference type="NCBI Taxonomy" id="2800326"/>
    <lineage>
        <taxon>Bacteria</taxon>
        <taxon>Pseudomonadati</taxon>
        <taxon>Pseudomonadota</taxon>
        <taxon>Alphaproteobacteria</taxon>
        <taxon>Rhodospirillales</taxon>
        <taxon>Azospirillaceae</taxon>
        <taxon>Azospirillum</taxon>
    </lineage>
</organism>
<reference evidence="3" key="1">
    <citation type="submission" date="2021-01" db="EMBL/GenBank/DDBJ databases">
        <title>Genome public.</title>
        <authorList>
            <person name="Liu C."/>
            <person name="Sun Q."/>
        </authorList>
    </citation>
    <scope>NUCLEOTIDE SEQUENCE [LARGE SCALE GENOMIC DNA]</scope>
    <source>
        <strain evidence="3">YIM B02556</strain>
    </source>
</reference>
<dbReference type="EMBL" id="JAENHM010000084">
    <property type="protein sequence ID" value="MBK1842184.1"/>
    <property type="molecule type" value="Genomic_DNA"/>
</dbReference>
<feature type="region of interest" description="Disordered" evidence="1">
    <location>
        <begin position="35"/>
        <end position="60"/>
    </location>
</feature>
<evidence type="ECO:0000256" key="1">
    <source>
        <dbReference type="SAM" id="MobiDB-lite"/>
    </source>
</evidence>
<protein>
    <submittedName>
        <fullName evidence="2">Uncharacterized protein</fullName>
    </submittedName>
</protein>
<dbReference type="Proteomes" id="UP000652760">
    <property type="component" value="Unassembled WGS sequence"/>
</dbReference>
<proteinExistence type="predicted"/>
<sequence length="60" mass="6136">MTGPDVLAWTGAALHALLRTRATAAHPWLFAAPDPTRRPSAMPATDGCDGSAAPSGRTPP</sequence>
<evidence type="ECO:0000313" key="2">
    <source>
        <dbReference type="EMBL" id="MBK1842184.1"/>
    </source>
</evidence>
<comment type="caution">
    <text evidence="2">The sequence shown here is derived from an EMBL/GenBank/DDBJ whole genome shotgun (WGS) entry which is preliminary data.</text>
</comment>
<name>A0ABS1FFH2_9PROT</name>